<dbReference type="InterPro" id="IPR003660">
    <property type="entry name" value="HAMP_dom"/>
</dbReference>
<comment type="subcellular location">
    <subcellularLocation>
        <location evidence="2">Membrane</location>
    </subcellularLocation>
</comment>
<evidence type="ECO:0000256" key="5">
    <source>
        <dbReference type="ARBA" id="ARBA00022679"/>
    </source>
</evidence>
<keyword evidence="8 11" id="KW-1133">Transmembrane helix</keyword>
<gene>
    <name evidence="14" type="ORF">A1507_21165</name>
</gene>
<dbReference type="PROSITE" id="PS50109">
    <property type="entry name" value="HIS_KIN"/>
    <property type="match status" value="1"/>
</dbReference>
<protein>
    <recommendedName>
        <fullName evidence="3">histidine kinase</fullName>
        <ecNumber evidence="3">2.7.13.3</ecNumber>
    </recommendedName>
</protein>
<dbReference type="InterPro" id="IPR050428">
    <property type="entry name" value="TCS_sensor_his_kinase"/>
</dbReference>
<dbReference type="InterPro" id="IPR004358">
    <property type="entry name" value="Sig_transdc_His_kin-like_C"/>
</dbReference>
<dbReference type="GO" id="GO:0000160">
    <property type="term" value="P:phosphorelay signal transduction system"/>
    <property type="evidence" value="ECO:0007669"/>
    <property type="project" value="UniProtKB-KW"/>
</dbReference>
<evidence type="ECO:0000256" key="10">
    <source>
        <dbReference type="ARBA" id="ARBA00023136"/>
    </source>
</evidence>
<evidence type="ECO:0000256" key="1">
    <source>
        <dbReference type="ARBA" id="ARBA00000085"/>
    </source>
</evidence>
<evidence type="ECO:0000256" key="9">
    <source>
        <dbReference type="ARBA" id="ARBA00023012"/>
    </source>
</evidence>
<evidence type="ECO:0000256" key="11">
    <source>
        <dbReference type="SAM" id="Phobius"/>
    </source>
</evidence>
<dbReference type="InterPro" id="IPR003594">
    <property type="entry name" value="HATPase_dom"/>
</dbReference>
<keyword evidence="9" id="KW-0902">Two-component regulatory system</keyword>
<dbReference type="OrthoDB" id="9809567at2"/>
<dbReference type="SMART" id="SM00387">
    <property type="entry name" value="HATPase_c"/>
    <property type="match status" value="1"/>
</dbReference>
<evidence type="ECO:0000256" key="7">
    <source>
        <dbReference type="ARBA" id="ARBA00022777"/>
    </source>
</evidence>
<evidence type="ECO:0000256" key="6">
    <source>
        <dbReference type="ARBA" id="ARBA00022692"/>
    </source>
</evidence>
<feature type="domain" description="HAMP" evidence="13">
    <location>
        <begin position="181"/>
        <end position="232"/>
    </location>
</feature>
<evidence type="ECO:0000259" key="13">
    <source>
        <dbReference type="PROSITE" id="PS50885"/>
    </source>
</evidence>
<dbReference type="InterPro" id="IPR036890">
    <property type="entry name" value="HATPase_C_sf"/>
</dbReference>
<dbReference type="EC" id="2.7.13.3" evidence="3"/>
<dbReference type="Pfam" id="PF02518">
    <property type="entry name" value="HATPase_c"/>
    <property type="match status" value="1"/>
</dbReference>
<name>A0A177MZ52_9GAMM</name>
<dbReference type="Gene3D" id="3.30.565.10">
    <property type="entry name" value="Histidine kinase-like ATPase, C-terminal domain"/>
    <property type="match status" value="1"/>
</dbReference>
<evidence type="ECO:0000256" key="3">
    <source>
        <dbReference type="ARBA" id="ARBA00012438"/>
    </source>
</evidence>
<dbReference type="PANTHER" id="PTHR45436:SF5">
    <property type="entry name" value="SENSOR HISTIDINE KINASE TRCS"/>
    <property type="match status" value="1"/>
</dbReference>
<dbReference type="EMBL" id="LUUJ01000127">
    <property type="protein sequence ID" value="OAI10987.1"/>
    <property type="molecule type" value="Genomic_DNA"/>
</dbReference>
<feature type="domain" description="Histidine kinase" evidence="12">
    <location>
        <begin position="240"/>
        <end position="440"/>
    </location>
</feature>
<dbReference type="PROSITE" id="PS50885">
    <property type="entry name" value="HAMP"/>
    <property type="match status" value="1"/>
</dbReference>
<evidence type="ECO:0000313" key="15">
    <source>
        <dbReference type="Proteomes" id="UP000077857"/>
    </source>
</evidence>
<dbReference type="SUPFAM" id="SSF55874">
    <property type="entry name" value="ATPase domain of HSP90 chaperone/DNA topoisomerase II/histidine kinase"/>
    <property type="match status" value="1"/>
</dbReference>
<keyword evidence="4" id="KW-0597">Phosphoprotein</keyword>
<feature type="transmembrane region" description="Helical" evidence="11">
    <location>
        <begin position="12"/>
        <end position="35"/>
    </location>
</feature>
<evidence type="ECO:0000313" key="14">
    <source>
        <dbReference type="EMBL" id="OAI10987.1"/>
    </source>
</evidence>
<dbReference type="Proteomes" id="UP000077857">
    <property type="component" value="Unassembled WGS sequence"/>
</dbReference>
<sequence>MMSLQRRLNRGLMFILCTVFVGHWLAADWVIRAVAEKQMTTRLQHDADSLLDTLRPNSGGQLDFDSSHIGTVYGQAFSGHYFVLHIAGKTYYSQSLQGETLPIAPLPADAVQLIHYADGPQHQPLLVLNRGWQRFGFPVSIAIAEDLTDIGRDIDHIRLAYLALTVLVLLLAIGLQTGDVRRSLHPLQAVRGELAEIAGGRKQQIQTRVPLEIKPLVREVNRLLLLVERRLHQSRIAIGNLAHALKTPLAMLFRLAEHPELAAHPELRLQLQQQTQRMHERIERELKRARLSGNLQSASMFNPHEELQALTMLLRNIYSEKVLNFQIAAPDRLINFDREDMLELIGNLLDNACKWAAGHIIVDIDCSQAMRISVEDDGPGCSELELQQLSRRGLRLDEAVQGHGLGLAIVGDIAEFYRGKLSIERSAQLGGRRVSVQFPR</sequence>
<dbReference type="GO" id="GO:0004673">
    <property type="term" value="F:protein histidine kinase activity"/>
    <property type="evidence" value="ECO:0007669"/>
    <property type="project" value="UniProtKB-EC"/>
</dbReference>
<accession>A0A177MZ52</accession>
<proteinExistence type="predicted"/>
<comment type="catalytic activity">
    <reaction evidence="1">
        <text>ATP + protein L-histidine = ADP + protein N-phospho-L-histidine.</text>
        <dbReference type="EC" id="2.7.13.3"/>
    </reaction>
</comment>
<dbReference type="InterPro" id="IPR005467">
    <property type="entry name" value="His_kinase_dom"/>
</dbReference>
<keyword evidence="6 11" id="KW-0812">Transmembrane</keyword>
<keyword evidence="10 11" id="KW-0472">Membrane</keyword>
<dbReference type="GO" id="GO:0005886">
    <property type="term" value="C:plasma membrane"/>
    <property type="evidence" value="ECO:0007669"/>
    <property type="project" value="TreeGrafter"/>
</dbReference>
<organism evidence="14 15">
    <name type="scientific">Methylomonas koyamae</name>
    <dbReference type="NCBI Taxonomy" id="702114"/>
    <lineage>
        <taxon>Bacteria</taxon>
        <taxon>Pseudomonadati</taxon>
        <taxon>Pseudomonadota</taxon>
        <taxon>Gammaproteobacteria</taxon>
        <taxon>Methylococcales</taxon>
        <taxon>Methylococcaceae</taxon>
        <taxon>Methylomonas</taxon>
    </lineage>
</organism>
<comment type="caution">
    <text evidence="14">The sequence shown here is derived from an EMBL/GenBank/DDBJ whole genome shotgun (WGS) entry which is preliminary data.</text>
</comment>
<dbReference type="PANTHER" id="PTHR45436">
    <property type="entry name" value="SENSOR HISTIDINE KINASE YKOH"/>
    <property type="match status" value="1"/>
</dbReference>
<evidence type="ECO:0000259" key="12">
    <source>
        <dbReference type="PROSITE" id="PS50109"/>
    </source>
</evidence>
<keyword evidence="5" id="KW-0808">Transferase</keyword>
<evidence type="ECO:0000256" key="2">
    <source>
        <dbReference type="ARBA" id="ARBA00004370"/>
    </source>
</evidence>
<keyword evidence="7 14" id="KW-0418">Kinase</keyword>
<dbReference type="AlphaFoldDB" id="A0A177MZ52"/>
<evidence type="ECO:0000256" key="4">
    <source>
        <dbReference type="ARBA" id="ARBA00022553"/>
    </source>
</evidence>
<reference evidence="14 15" key="1">
    <citation type="submission" date="2016-03" db="EMBL/GenBank/DDBJ databases">
        <authorList>
            <person name="Ploux O."/>
        </authorList>
    </citation>
    <scope>NUCLEOTIDE SEQUENCE [LARGE SCALE GENOMIC DNA]</scope>
    <source>
        <strain evidence="14 15">R-45378</strain>
    </source>
</reference>
<dbReference type="PRINTS" id="PR00344">
    <property type="entry name" value="BCTRLSENSOR"/>
</dbReference>
<evidence type="ECO:0000256" key="8">
    <source>
        <dbReference type="ARBA" id="ARBA00022989"/>
    </source>
</evidence>